<comment type="caution">
    <text evidence="8">The sequence shown here is derived from an EMBL/GenBank/DDBJ whole genome shotgun (WGS) entry which is preliminary data.</text>
</comment>
<keyword evidence="4" id="KW-1015">Disulfide bond</keyword>
<dbReference type="PANTHER" id="PTHR13887">
    <property type="entry name" value="GLUTATHIONE S-TRANSFERASE KAPPA"/>
    <property type="match status" value="1"/>
</dbReference>
<comment type="similarity">
    <text evidence="1">Belongs to the thioredoxin family. DsbA subfamily.</text>
</comment>
<keyword evidence="2" id="KW-0732">Signal</keyword>
<dbReference type="EMBL" id="MGEQ01000010">
    <property type="protein sequence ID" value="OGL86177.1"/>
    <property type="molecule type" value="Genomic_DNA"/>
</dbReference>
<evidence type="ECO:0000256" key="6">
    <source>
        <dbReference type="SAM" id="Phobius"/>
    </source>
</evidence>
<dbReference type="PROSITE" id="PS51352">
    <property type="entry name" value="THIOREDOXIN_2"/>
    <property type="match status" value="1"/>
</dbReference>
<evidence type="ECO:0000256" key="3">
    <source>
        <dbReference type="ARBA" id="ARBA00023002"/>
    </source>
</evidence>
<protein>
    <recommendedName>
        <fullName evidence="7">Thioredoxin domain-containing protein</fullName>
    </recommendedName>
</protein>
<keyword evidence="6" id="KW-0812">Transmembrane</keyword>
<evidence type="ECO:0000256" key="4">
    <source>
        <dbReference type="ARBA" id="ARBA00023157"/>
    </source>
</evidence>
<evidence type="ECO:0000313" key="8">
    <source>
        <dbReference type="EMBL" id="OGL86177.1"/>
    </source>
</evidence>
<feature type="domain" description="Thioredoxin" evidence="7">
    <location>
        <begin position="27"/>
        <end position="215"/>
    </location>
</feature>
<dbReference type="Proteomes" id="UP000176593">
    <property type="component" value="Unassembled WGS sequence"/>
</dbReference>
<name>A0A1F7V7W1_9BACT</name>
<dbReference type="AlphaFoldDB" id="A0A1F7V7W1"/>
<dbReference type="GO" id="GO:0016491">
    <property type="term" value="F:oxidoreductase activity"/>
    <property type="evidence" value="ECO:0007669"/>
    <property type="project" value="UniProtKB-KW"/>
</dbReference>
<reference evidence="8 9" key="1">
    <citation type="journal article" date="2016" name="Nat. Commun.">
        <title>Thousands of microbial genomes shed light on interconnected biogeochemical processes in an aquifer system.</title>
        <authorList>
            <person name="Anantharaman K."/>
            <person name="Brown C.T."/>
            <person name="Hug L.A."/>
            <person name="Sharon I."/>
            <person name="Castelle C.J."/>
            <person name="Probst A.J."/>
            <person name="Thomas B.C."/>
            <person name="Singh A."/>
            <person name="Wilkins M.J."/>
            <person name="Karaoz U."/>
            <person name="Brodie E.L."/>
            <person name="Williams K.H."/>
            <person name="Hubbard S.S."/>
            <person name="Banfield J.F."/>
        </authorList>
    </citation>
    <scope>NUCLEOTIDE SEQUENCE [LARGE SCALE GENOMIC DNA]</scope>
</reference>
<feature type="transmembrane region" description="Helical" evidence="6">
    <location>
        <begin position="6"/>
        <end position="24"/>
    </location>
</feature>
<keyword evidence="5" id="KW-0676">Redox-active center</keyword>
<evidence type="ECO:0000259" key="7">
    <source>
        <dbReference type="PROSITE" id="PS51352"/>
    </source>
</evidence>
<gene>
    <name evidence="8" type="ORF">A3I41_01205</name>
</gene>
<proteinExistence type="inferred from homology"/>
<evidence type="ECO:0000313" key="9">
    <source>
        <dbReference type="Proteomes" id="UP000176593"/>
    </source>
</evidence>
<dbReference type="SUPFAM" id="SSF52833">
    <property type="entry name" value="Thioredoxin-like"/>
    <property type="match status" value="1"/>
</dbReference>
<evidence type="ECO:0000256" key="2">
    <source>
        <dbReference type="ARBA" id="ARBA00022729"/>
    </source>
</evidence>
<dbReference type="PANTHER" id="PTHR13887:SF14">
    <property type="entry name" value="DISULFIDE BOND FORMATION PROTEIN D"/>
    <property type="match status" value="1"/>
</dbReference>
<sequence>MRDRLLAFLVIGVLAIMVFVFFFIRTQPIPLPKPKITASDSNAQKVPTVTFVDPVKGAPNAKVTLVEYADFECVACKQLIPIIDIAMKTFPNDVRLVWKDVPNDSAHPQATPASVAAHCAHKQGKFWEYSSMLFDRQTYLSETQYTQIATELGLNVKTFTTCMTNKDTLPIVMKNLQEGLDLGVIATPTLFVGSKPFVGVPTVDDLTKAIADELASQK</sequence>
<keyword evidence="6" id="KW-0472">Membrane</keyword>
<dbReference type="InterPro" id="IPR036249">
    <property type="entry name" value="Thioredoxin-like_sf"/>
</dbReference>
<dbReference type="Gene3D" id="3.40.30.10">
    <property type="entry name" value="Glutaredoxin"/>
    <property type="match status" value="1"/>
</dbReference>
<dbReference type="InterPro" id="IPR012336">
    <property type="entry name" value="Thioredoxin-like_fold"/>
</dbReference>
<dbReference type="InterPro" id="IPR013766">
    <property type="entry name" value="Thioredoxin_domain"/>
</dbReference>
<accession>A0A1F7V7W1</accession>
<organism evidence="8 9">
    <name type="scientific">Candidatus Uhrbacteria bacterium RIFCSPLOWO2_02_FULL_48_18</name>
    <dbReference type="NCBI Taxonomy" id="1802408"/>
    <lineage>
        <taxon>Bacteria</taxon>
        <taxon>Candidatus Uhriibacteriota</taxon>
    </lineage>
</organism>
<dbReference type="Pfam" id="PF13462">
    <property type="entry name" value="Thioredoxin_4"/>
    <property type="match status" value="1"/>
</dbReference>
<keyword evidence="6" id="KW-1133">Transmembrane helix</keyword>
<evidence type="ECO:0000256" key="5">
    <source>
        <dbReference type="ARBA" id="ARBA00023284"/>
    </source>
</evidence>
<keyword evidence="3" id="KW-0560">Oxidoreductase</keyword>
<evidence type="ECO:0000256" key="1">
    <source>
        <dbReference type="ARBA" id="ARBA00005791"/>
    </source>
</evidence>